<evidence type="ECO:0000313" key="2">
    <source>
        <dbReference type="EMBL" id="UYT10341.1"/>
    </source>
</evidence>
<reference evidence="2" key="1">
    <citation type="submission" date="2022-10" db="EMBL/GenBank/DDBJ databases">
        <title>Genome assembly of Lactococcus garvieae isolates from cricket gut.</title>
        <authorList>
            <person name="Luecke A.R."/>
            <person name="Brown A.M.V."/>
            <person name="Wakeman C.A."/>
        </authorList>
    </citation>
    <scope>NUCLEOTIDE SEQUENCE</scope>
    <source>
        <strain evidence="2">Alexii-11_2</strain>
    </source>
</reference>
<gene>
    <name evidence="2" type="ORF">OF801_10435</name>
</gene>
<dbReference type="Pfam" id="PF13472">
    <property type="entry name" value="Lipase_GDSL_2"/>
    <property type="match status" value="1"/>
</dbReference>
<evidence type="ECO:0000259" key="1">
    <source>
        <dbReference type="Pfam" id="PF13472"/>
    </source>
</evidence>
<dbReference type="Gene3D" id="3.40.50.1110">
    <property type="entry name" value="SGNH hydrolase"/>
    <property type="match status" value="1"/>
</dbReference>
<proteinExistence type="predicted"/>
<sequence length="365" mass="41237">MQQILWKQTFSNYHNIKYNLDSKQYLRFHHNITGNQIQFELTNQYDEVPLEIESLRVSHLPDFKDSVTVTLENSESFTIPELSNICTDYINFNLQAGVPIYIELLAHNKKNIINSLGSTLDTYLVKPASLSNNNESNFYFGISGINAKTTEKITIGFFGDSLTNQGYFSNKVSQQLYTSLPNNITTFNAGISGNRLLLPGTSVSEWNKSFGNAGIERFHCDVLENNPDIVISLIGINDLFHPGAGAPLEDLPTIDKMISGIEKLRNDCLKRGVTYIPVTITPFKGATNRGIYSWNNKKEQIRLQFNHYLKSLPYCIDLAEEVADVNDPALLNQAFDSGDHLHFSQKGGYHIGTFIYEQLQHLLKI</sequence>
<dbReference type="InterPro" id="IPR036514">
    <property type="entry name" value="SGNH_hydro_sf"/>
</dbReference>
<dbReference type="PANTHER" id="PTHR43784">
    <property type="entry name" value="GDSL-LIKE LIPASE/ACYLHYDROLASE, PUTATIVE (AFU_ORTHOLOGUE AFUA_2G00820)-RELATED"/>
    <property type="match status" value="1"/>
</dbReference>
<dbReference type="InterPro" id="IPR013830">
    <property type="entry name" value="SGNH_hydro"/>
</dbReference>
<accession>A0AA46TVI5</accession>
<dbReference type="RefSeq" id="WP_264308195.1">
    <property type="nucleotide sequence ID" value="NZ_CP109635.1"/>
</dbReference>
<dbReference type="InterPro" id="IPR053140">
    <property type="entry name" value="GDSL_Rv0518-like"/>
</dbReference>
<dbReference type="PANTHER" id="PTHR43784:SF2">
    <property type="entry name" value="GDSL-LIKE LIPASE_ACYLHYDROLASE, PUTATIVE (AFU_ORTHOLOGUE AFUA_2G00820)-RELATED"/>
    <property type="match status" value="1"/>
</dbReference>
<dbReference type="Proteomes" id="UP001164042">
    <property type="component" value="Chromosome"/>
</dbReference>
<dbReference type="EMBL" id="CP109635">
    <property type="protein sequence ID" value="UYT10341.1"/>
    <property type="molecule type" value="Genomic_DNA"/>
</dbReference>
<name>A0AA46TVI5_9LACT</name>
<feature type="domain" description="SGNH hydrolase-type esterase" evidence="1">
    <location>
        <begin position="157"/>
        <end position="347"/>
    </location>
</feature>
<dbReference type="SUPFAM" id="SSF52266">
    <property type="entry name" value="SGNH hydrolase"/>
    <property type="match status" value="1"/>
</dbReference>
<evidence type="ECO:0000313" key="3">
    <source>
        <dbReference type="Proteomes" id="UP001164042"/>
    </source>
</evidence>
<organism evidence="2 3">
    <name type="scientific">Lactococcus garvieae</name>
    <dbReference type="NCBI Taxonomy" id="1363"/>
    <lineage>
        <taxon>Bacteria</taxon>
        <taxon>Bacillati</taxon>
        <taxon>Bacillota</taxon>
        <taxon>Bacilli</taxon>
        <taxon>Lactobacillales</taxon>
        <taxon>Streptococcaceae</taxon>
        <taxon>Lactococcus</taxon>
    </lineage>
</organism>
<dbReference type="AlphaFoldDB" id="A0AA46TVI5"/>
<protein>
    <submittedName>
        <fullName evidence="2">GDSL-type esterase/lipase family protein</fullName>
    </submittedName>
</protein>